<evidence type="ECO:0000313" key="2">
    <source>
        <dbReference type="EMBL" id="TNJ40223.1"/>
    </source>
</evidence>
<gene>
    <name evidence="2" type="ORF">FGF66_00160</name>
</gene>
<dbReference type="OrthoDB" id="1065092at2"/>
<proteinExistence type="predicted"/>
<evidence type="ECO:0008006" key="4">
    <source>
        <dbReference type="Google" id="ProtNLM"/>
    </source>
</evidence>
<dbReference type="Pfam" id="PF09694">
    <property type="entry name" value="Gcw_chp"/>
    <property type="match status" value="1"/>
</dbReference>
<protein>
    <recommendedName>
        <fullName evidence="4">Porin</fullName>
    </recommendedName>
</protein>
<keyword evidence="3" id="KW-1185">Reference proteome</keyword>
<comment type="caution">
    <text evidence="2">The sequence shown here is derived from an EMBL/GenBank/DDBJ whole genome shotgun (WGS) entry which is preliminary data.</text>
</comment>
<organism evidence="2 3">
    <name type="scientific">Chlorobaculum thiosulfatiphilum</name>
    <name type="common">Chlorobium limicola f.sp. thiosulfatophilum</name>
    <dbReference type="NCBI Taxonomy" id="115852"/>
    <lineage>
        <taxon>Bacteria</taxon>
        <taxon>Pseudomonadati</taxon>
        <taxon>Chlorobiota</taxon>
        <taxon>Chlorobiia</taxon>
        <taxon>Chlorobiales</taxon>
        <taxon>Chlorobiaceae</taxon>
        <taxon>Chlorobaculum</taxon>
    </lineage>
</organism>
<feature type="signal peptide" evidence="1">
    <location>
        <begin position="1"/>
        <end position="25"/>
    </location>
</feature>
<dbReference type="AlphaFoldDB" id="A0A5C4S9H8"/>
<evidence type="ECO:0000313" key="3">
    <source>
        <dbReference type="Proteomes" id="UP000308271"/>
    </source>
</evidence>
<dbReference type="InterPro" id="IPR010239">
    <property type="entry name" value="CHP02001"/>
</dbReference>
<name>A0A5C4S9H8_CHLTI</name>
<feature type="chain" id="PRO_5022943482" description="Porin" evidence="1">
    <location>
        <begin position="26"/>
        <end position="222"/>
    </location>
</feature>
<sequence>MKKSSKLIALAVALVAGFGTSTAQAEGFKIGADVVSSYVWRGSDLGDSAAIQPNLSYTFKNGLSIGAWGSYAISENDSNDRYKEVDLTISMPVGPVTLAVTDYNANPEDGNTFDFGEEGNNTVEVSASYSHENVGLMAGVFVAGNDYDNAVYCEASYKFYDKDGYTAKATAGLGSEDYYGDQEGKKIALVNTGIAVSKDRYTASAIYNPDTEKSYLVFMASF</sequence>
<keyword evidence="1" id="KW-0732">Signal</keyword>
<reference evidence="2 3" key="1">
    <citation type="submission" date="2019-05" db="EMBL/GenBank/DDBJ databases">
        <title>Draft Whole-Genome sequence of the green sulfur bacterium Chlorobaculum thiosulfatiphilum DSM 249.</title>
        <authorList>
            <person name="Meyer T.E."/>
            <person name="Kyndt J.A."/>
        </authorList>
    </citation>
    <scope>NUCLEOTIDE SEQUENCE [LARGE SCALE GENOMIC DNA]</scope>
    <source>
        <strain evidence="2 3">DSM 249</strain>
    </source>
</reference>
<dbReference type="EMBL" id="VDCH01000001">
    <property type="protein sequence ID" value="TNJ40223.1"/>
    <property type="molecule type" value="Genomic_DNA"/>
</dbReference>
<dbReference type="RefSeq" id="WP_139455694.1">
    <property type="nucleotide sequence ID" value="NZ_VDCH01000001.1"/>
</dbReference>
<accession>A0A5C4S9H8</accession>
<dbReference type="Proteomes" id="UP000308271">
    <property type="component" value="Unassembled WGS sequence"/>
</dbReference>
<evidence type="ECO:0000256" key="1">
    <source>
        <dbReference type="SAM" id="SignalP"/>
    </source>
</evidence>